<evidence type="ECO:0000313" key="4">
    <source>
        <dbReference type="Proteomes" id="UP001283361"/>
    </source>
</evidence>
<feature type="transmembrane region" description="Helical" evidence="1">
    <location>
        <begin position="80"/>
        <end position="98"/>
    </location>
</feature>
<accession>A0AAE1E0X4</accession>
<keyword evidence="1" id="KW-0812">Transmembrane</keyword>
<keyword evidence="1" id="KW-0472">Membrane</keyword>
<protein>
    <recommendedName>
        <fullName evidence="5">Secreted protein</fullName>
    </recommendedName>
</protein>
<feature type="signal peptide" evidence="2">
    <location>
        <begin position="1"/>
        <end position="25"/>
    </location>
</feature>
<dbReference type="EMBL" id="JAWDGP010001550">
    <property type="protein sequence ID" value="KAK3790246.1"/>
    <property type="molecule type" value="Genomic_DNA"/>
</dbReference>
<evidence type="ECO:0000313" key="3">
    <source>
        <dbReference type="EMBL" id="KAK3790246.1"/>
    </source>
</evidence>
<dbReference type="Proteomes" id="UP001283361">
    <property type="component" value="Unassembled WGS sequence"/>
</dbReference>
<organism evidence="3 4">
    <name type="scientific">Elysia crispata</name>
    <name type="common">lettuce slug</name>
    <dbReference type="NCBI Taxonomy" id="231223"/>
    <lineage>
        <taxon>Eukaryota</taxon>
        <taxon>Metazoa</taxon>
        <taxon>Spiralia</taxon>
        <taxon>Lophotrochozoa</taxon>
        <taxon>Mollusca</taxon>
        <taxon>Gastropoda</taxon>
        <taxon>Heterobranchia</taxon>
        <taxon>Euthyneura</taxon>
        <taxon>Panpulmonata</taxon>
        <taxon>Sacoglossa</taxon>
        <taxon>Placobranchoidea</taxon>
        <taxon>Plakobranchidae</taxon>
        <taxon>Elysia</taxon>
    </lineage>
</organism>
<evidence type="ECO:0008006" key="5">
    <source>
        <dbReference type="Google" id="ProtNLM"/>
    </source>
</evidence>
<gene>
    <name evidence="3" type="ORF">RRG08_034810</name>
</gene>
<name>A0AAE1E0X4_9GAST</name>
<keyword evidence="1" id="KW-1133">Transmembrane helix</keyword>
<evidence type="ECO:0000256" key="2">
    <source>
        <dbReference type="SAM" id="SignalP"/>
    </source>
</evidence>
<dbReference type="AlphaFoldDB" id="A0AAE1E0X4"/>
<sequence>MNPRVCDKLCVCLILAAVELGRVPARQRCVWGVRRFMNERRRTKADRAQPQWRSFPSSTLIQLGTHEGRESSRDFMLDEVHLMLLGSYSSLFGLRIWFCTKRKFYHKQISILKLIKVQKG</sequence>
<feature type="chain" id="PRO_5042070083" description="Secreted protein" evidence="2">
    <location>
        <begin position="26"/>
        <end position="120"/>
    </location>
</feature>
<comment type="caution">
    <text evidence="3">The sequence shown here is derived from an EMBL/GenBank/DDBJ whole genome shotgun (WGS) entry which is preliminary data.</text>
</comment>
<reference evidence="3" key="1">
    <citation type="journal article" date="2023" name="G3 (Bethesda)">
        <title>A reference genome for the long-term kleptoplast-retaining sea slug Elysia crispata morphotype clarki.</title>
        <authorList>
            <person name="Eastman K.E."/>
            <person name="Pendleton A.L."/>
            <person name="Shaikh M.A."/>
            <person name="Suttiyut T."/>
            <person name="Ogas R."/>
            <person name="Tomko P."/>
            <person name="Gavelis G."/>
            <person name="Widhalm J.R."/>
            <person name="Wisecaver J.H."/>
        </authorList>
    </citation>
    <scope>NUCLEOTIDE SEQUENCE</scope>
    <source>
        <strain evidence="3">ECLA1</strain>
    </source>
</reference>
<keyword evidence="2" id="KW-0732">Signal</keyword>
<evidence type="ECO:0000256" key="1">
    <source>
        <dbReference type="SAM" id="Phobius"/>
    </source>
</evidence>
<proteinExistence type="predicted"/>
<keyword evidence="4" id="KW-1185">Reference proteome</keyword>